<dbReference type="EMBL" id="FMSH01000549">
    <property type="protein sequence ID" value="SCV02382.1"/>
    <property type="molecule type" value="Genomic_DNA"/>
</dbReference>
<sequence length="65" mass="7661">MASLYWVISHTMTDNIRNTMSSGERYCARHRKCRRQSRDDPNRRPHGVRPHPGRDRTDRGARGRA</sequence>
<organism evidence="2">
    <name type="scientific">Cupriavidus necator</name>
    <name type="common">Alcaligenes eutrophus</name>
    <name type="synonym">Ralstonia eutropha</name>
    <dbReference type="NCBI Taxonomy" id="106590"/>
    <lineage>
        <taxon>Bacteria</taxon>
        <taxon>Pseudomonadati</taxon>
        <taxon>Pseudomonadota</taxon>
        <taxon>Betaproteobacteria</taxon>
        <taxon>Burkholderiales</taxon>
        <taxon>Burkholderiaceae</taxon>
        <taxon>Cupriavidus</taxon>
    </lineage>
</organism>
<accession>A0A1K0JN70</accession>
<dbReference type="AlphaFoldDB" id="A0A1K0JN70"/>
<feature type="region of interest" description="Disordered" evidence="1">
    <location>
        <begin position="27"/>
        <end position="65"/>
    </location>
</feature>
<proteinExistence type="predicted"/>
<gene>
    <name evidence="2" type="ORF">CNECB9_980004</name>
</gene>
<feature type="compositionally biased region" description="Basic and acidic residues" evidence="1">
    <location>
        <begin position="52"/>
        <end position="65"/>
    </location>
</feature>
<evidence type="ECO:0000256" key="1">
    <source>
        <dbReference type="SAM" id="MobiDB-lite"/>
    </source>
</evidence>
<reference evidence="2" key="1">
    <citation type="submission" date="2016-09" db="EMBL/GenBank/DDBJ databases">
        <authorList>
            <person name="Capua I."/>
            <person name="De Benedictis P."/>
            <person name="Joannis T."/>
            <person name="Lombin L.H."/>
            <person name="Cattoli G."/>
        </authorList>
    </citation>
    <scope>NUCLEOTIDE SEQUENCE</scope>
    <source>
        <strain evidence="2">B9</strain>
    </source>
</reference>
<name>A0A1K0JN70_CUPNE</name>
<protein>
    <submittedName>
        <fullName evidence="2">Uncharacterized protein</fullName>
    </submittedName>
</protein>
<evidence type="ECO:0000313" key="2">
    <source>
        <dbReference type="EMBL" id="SCV02382.1"/>
    </source>
</evidence>